<accession>A0A1E7X9X7</accession>
<reference evidence="2 3" key="1">
    <citation type="submission" date="2016-09" db="EMBL/GenBank/DDBJ databases">
        <title>Genome Sequence of Lactobacillus sunkii Strain CG01.</title>
        <authorList>
            <person name="Poehlein A."/>
            <person name="Gabris C."/>
            <person name="Bengelsdorf F.R."/>
            <person name="Duerre P."/>
            <person name="Daniel R."/>
        </authorList>
    </citation>
    <scope>NUCLEOTIDE SEQUENCE [LARGE SCALE GENOMIC DNA]</scope>
    <source>
        <strain evidence="2 3">CG_D</strain>
    </source>
</reference>
<proteinExistence type="predicted"/>
<evidence type="ECO:0008006" key="4">
    <source>
        <dbReference type="Google" id="ProtNLM"/>
    </source>
</evidence>
<dbReference type="AlphaFoldDB" id="A0A1E7X9X7"/>
<sequence>MVKIKADTYCEDIRNILNHVNEDNFELATQAIATISKYAHELTEDEQASHTEVKKSEKKPAESAETTKAVTEKAVPEKTVTEAAASEAADDLFKIISTKARHTEKKASAPVNKYKVERKLIGAKIGPQYYSESMVRKLGLHGGDMVTLTPDPSMHRYYHGKLPQVSIVDVNPVSDQNIVREKAIVDKDDDDHFVAKYQYNHEPILVDGEPSTIKLNDDDAHKNHIEVGDIIELAYYTPNEHNEARVTWKYDVLDDQPAPVEVKKPHAAYSDKTERKIKAFQPNMEYDLTNKKVLMCGYGNHRSIAQEVVDAHHAKELLMYDEKVSGKGMAGNLLTAIKHADIVIVMLNSISHHTANQAISIARDQNKLVSATNTNSPLAIEEAIDRALKREPIYMPTSHVIE</sequence>
<evidence type="ECO:0000256" key="1">
    <source>
        <dbReference type="SAM" id="MobiDB-lite"/>
    </source>
</evidence>
<protein>
    <recommendedName>
        <fullName evidence="4">DUF2325 domain-containing protein</fullName>
    </recommendedName>
</protein>
<organism evidence="2 3">
    <name type="scientific">Lentilactobacillus sunkii</name>
    <dbReference type="NCBI Taxonomy" id="481719"/>
    <lineage>
        <taxon>Bacteria</taxon>
        <taxon>Bacillati</taxon>
        <taxon>Bacillota</taxon>
        <taxon>Bacilli</taxon>
        <taxon>Lactobacillales</taxon>
        <taxon>Lactobacillaceae</taxon>
        <taxon>Lentilactobacillus</taxon>
    </lineage>
</organism>
<gene>
    <name evidence="2" type="ORF">LASUN_22700</name>
</gene>
<feature type="compositionally biased region" description="Basic and acidic residues" evidence="1">
    <location>
        <begin position="43"/>
        <end position="62"/>
    </location>
</feature>
<evidence type="ECO:0000313" key="2">
    <source>
        <dbReference type="EMBL" id="OFA09788.1"/>
    </source>
</evidence>
<feature type="region of interest" description="Disordered" evidence="1">
    <location>
        <begin position="43"/>
        <end position="71"/>
    </location>
</feature>
<dbReference type="EMBL" id="MIQE01000024">
    <property type="protein sequence ID" value="OFA09788.1"/>
    <property type="molecule type" value="Genomic_DNA"/>
</dbReference>
<comment type="caution">
    <text evidence="2">The sequence shown here is derived from an EMBL/GenBank/DDBJ whole genome shotgun (WGS) entry which is preliminary data.</text>
</comment>
<name>A0A1E7X9X7_9LACO</name>
<evidence type="ECO:0000313" key="3">
    <source>
        <dbReference type="Proteomes" id="UP000177010"/>
    </source>
</evidence>
<dbReference type="RefSeq" id="WP_070368490.1">
    <property type="nucleotide sequence ID" value="NZ_JAZHVW010000007.1"/>
</dbReference>
<dbReference type="Proteomes" id="UP000177010">
    <property type="component" value="Unassembled WGS sequence"/>
</dbReference>